<dbReference type="OrthoDB" id="6145076at2759"/>
<reference evidence="3" key="1">
    <citation type="submission" date="2025-08" db="UniProtKB">
        <authorList>
            <consortium name="RefSeq"/>
        </authorList>
    </citation>
    <scope>IDENTIFICATION</scope>
    <source>
        <tissue evidence="3">Whole sample</tissue>
    </source>
</reference>
<evidence type="ECO:0000313" key="2">
    <source>
        <dbReference type="Proteomes" id="UP000694844"/>
    </source>
</evidence>
<feature type="region of interest" description="Disordered" evidence="1">
    <location>
        <begin position="21"/>
        <end position="46"/>
    </location>
</feature>
<organism evidence="2 3">
    <name type="scientific">Crassostrea virginica</name>
    <name type="common">Eastern oyster</name>
    <dbReference type="NCBI Taxonomy" id="6565"/>
    <lineage>
        <taxon>Eukaryota</taxon>
        <taxon>Metazoa</taxon>
        <taxon>Spiralia</taxon>
        <taxon>Lophotrochozoa</taxon>
        <taxon>Mollusca</taxon>
        <taxon>Bivalvia</taxon>
        <taxon>Autobranchia</taxon>
        <taxon>Pteriomorphia</taxon>
        <taxon>Ostreida</taxon>
        <taxon>Ostreoidea</taxon>
        <taxon>Ostreidae</taxon>
        <taxon>Crassostrea</taxon>
    </lineage>
</organism>
<gene>
    <name evidence="3" type="primary">LOC111129779</name>
</gene>
<evidence type="ECO:0000313" key="3">
    <source>
        <dbReference type="RefSeq" id="XP_022331946.1"/>
    </source>
</evidence>
<dbReference type="AlphaFoldDB" id="A0A8B8DY76"/>
<keyword evidence="2" id="KW-1185">Reference proteome</keyword>
<name>A0A8B8DY76_CRAVI</name>
<evidence type="ECO:0000256" key="1">
    <source>
        <dbReference type="SAM" id="MobiDB-lite"/>
    </source>
</evidence>
<proteinExistence type="predicted"/>
<dbReference type="Proteomes" id="UP000694844">
    <property type="component" value="Chromosome 4"/>
</dbReference>
<dbReference type="RefSeq" id="XP_022331946.1">
    <property type="nucleotide sequence ID" value="XM_022476238.1"/>
</dbReference>
<protein>
    <submittedName>
        <fullName evidence="3">Uncharacterized protein LOC111129779</fullName>
    </submittedName>
</protein>
<dbReference type="GeneID" id="111129779"/>
<feature type="compositionally biased region" description="Basic and acidic residues" evidence="1">
    <location>
        <begin position="21"/>
        <end position="32"/>
    </location>
</feature>
<dbReference type="KEGG" id="cvn:111129779"/>
<sequence length="634" mass="72448">MEKGLPLEYAVVDYCPSDSESDHQHRCEHETSPYDTLANPPVTSSASNVSYQSRHCAYCHGENETDLHEWRLNVDLGCMERRTIFYLSSHADILSYAQNSFCALVFYPRQDSQVIQQRDLTPEYRARCNVTGTWAEFNPDVQMACESSYDLTYRFYTNIFCAMCNPIELKAHHVISSCNVTGEWREYDVSLEQACIDNPRFQMTQPYKNVFCFLCNSRGNAGRIYWDMYSYNDVKLNAREFISNSKTYMYEFNRIDFHNDFLHKEIKMRVERNRTTEQYVPGVVTINDTQINITHLLMKSLSISPVPICDKTLIPPLGRNYTLDNCQCYPQCMMEKPCECCLDVALSWPTTCVKGNSKKMLNAFNGCHRTDNRYDGSPFYAAIRRMCEQSISTSDQITVTSGRATIECSEELNIFYSARYTDILSFAISSSKCQLSFNTAKSFECPKLVLRDGPVRCNETNWLDVVDPAVHWACEGSHYNKYISNAFCLHCNPRTPLTDDVIVDKCDNSSIYYSSVYEEACQLFPDAVFTTLPLPKPRIKNRFCGLCSALCVDYSCMMTTQPGDCTAETGISVVRPPLLTQLFRFYGVIADFNMNDQKTPTNLVCFPGKAIVDGNCSLLFQTGGRANYTLNFQE</sequence>
<accession>A0A8B8DY76</accession>